<dbReference type="Proteomes" id="UP000478052">
    <property type="component" value="Unassembled WGS sequence"/>
</dbReference>
<dbReference type="InterPro" id="IPR012337">
    <property type="entry name" value="RNaseH-like_sf"/>
</dbReference>
<protein>
    <submittedName>
        <fullName evidence="1">DUF659 domain-containing protein</fullName>
    </submittedName>
</protein>
<comment type="caution">
    <text evidence="1">The sequence shown here is derived from an EMBL/GenBank/DDBJ whole genome shotgun (WGS) entry which is preliminary data.</text>
</comment>
<name>A0A6G0ZNW0_APHCR</name>
<keyword evidence="2" id="KW-1185">Reference proteome</keyword>
<evidence type="ECO:0000313" key="2">
    <source>
        <dbReference type="Proteomes" id="UP000478052"/>
    </source>
</evidence>
<dbReference type="SUPFAM" id="SSF53098">
    <property type="entry name" value="Ribonuclease H-like"/>
    <property type="match status" value="1"/>
</dbReference>
<proteinExistence type="predicted"/>
<accession>A0A6G0ZNW0</accession>
<gene>
    <name evidence="1" type="ORF">FWK35_00001057</name>
</gene>
<dbReference type="EMBL" id="VUJU01000087">
    <property type="protein sequence ID" value="KAF0773208.1"/>
    <property type="molecule type" value="Genomic_DNA"/>
</dbReference>
<dbReference type="AlphaFoldDB" id="A0A6G0ZNW0"/>
<organism evidence="1 2">
    <name type="scientific">Aphis craccivora</name>
    <name type="common">Cowpea aphid</name>
    <dbReference type="NCBI Taxonomy" id="307492"/>
    <lineage>
        <taxon>Eukaryota</taxon>
        <taxon>Metazoa</taxon>
        <taxon>Ecdysozoa</taxon>
        <taxon>Arthropoda</taxon>
        <taxon>Hexapoda</taxon>
        <taxon>Insecta</taxon>
        <taxon>Pterygota</taxon>
        <taxon>Neoptera</taxon>
        <taxon>Paraneoptera</taxon>
        <taxon>Hemiptera</taxon>
        <taxon>Sternorrhyncha</taxon>
        <taxon>Aphidomorpha</taxon>
        <taxon>Aphidoidea</taxon>
        <taxon>Aphididae</taxon>
        <taxon>Aphidini</taxon>
        <taxon>Aphis</taxon>
        <taxon>Aphis</taxon>
    </lineage>
</organism>
<dbReference type="OrthoDB" id="6625366at2759"/>
<reference evidence="1 2" key="1">
    <citation type="submission" date="2019-08" db="EMBL/GenBank/DDBJ databases">
        <title>Whole genome of Aphis craccivora.</title>
        <authorList>
            <person name="Voronova N.V."/>
            <person name="Shulinski R.S."/>
            <person name="Bandarenka Y.V."/>
            <person name="Zhorov D.G."/>
            <person name="Warner D."/>
        </authorList>
    </citation>
    <scope>NUCLEOTIDE SEQUENCE [LARGE SCALE GENOMIC DNA]</scope>
    <source>
        <strain evidence="1">180601</strain>
        <tissue evidence="1">Whole Body</tissue>
    </source>
</reference>
<evidence type="ECO:0000313" key="1">
    <source>
        <dbReference type="EMBL" id="KAF0773208.1"/>
    </source>
</evidence>
<sequence>MQRNAIVFILYETTDCEGRYVANVIIGILDKNTPGKLYLLNSEELDKANYFTISKVFDQSMFLLWPEGIRHDDVLLFVTDAAPYMIKAANSLKALYSKMVHVTCLAHAHHRVAETIRGKFNNVDGLVSNVKKVFLKAPSRLEIFKTEASGIPLPPVPIITRWGTWLEAAFYYSDNFTTIQNVFSKLNPDDAVSIEKSISIMAEPNLGPNLTFIQSNFRCLPVNITKLESSGLTLFESINVVNNTRETLKMANGKVGKEIYDKFQNVIEKNAGFKTLVQISKIHSGEVDTMEGIEQDLKVEDLAFFKYAPITSVDVERSFSRYKNLLSVNRRSYKFDQIKKTIVSQCNADNLIM</sequence>